<proteinExistence type="predicted"/>
<sequence>MEFEGNHTGPHSLDEAVEHLKEAEVHLEMARAEEAKAERDVKEAIHEIEEASRHDEVEVHVVQVNELEKATFKEKVKTTLQQVWDMSYKELRLERKPKDVFQTAGAQPQPLTGHLQLTLEQAREQKVIGNFHFGIASETGGA</sequence>
<dbReference type="Proteomes" id="UP000253606">
    <property type="component" value="Chromosome"/>
</dbReference>
<protein>
    <submittedName>
        <fullName evidence="2">Uncharacterized protein</fullName>
    </submittedName>
</protein>
<dbReference type="RefSeq" id="WP_114205636.1">
    <property type="nucleotide sequence ID" value="NZ_CP030840.1"/>
</dbReference>
<accession>A0A2Z5FTY3</accession>
<gene>
    <name evidence="2" type="ORF">ACPOL_0520</name>
</gene>
<evidence type="ECO:0000313" key="2">
    <source>
        <dbReference type="EMBL" id="AXC09895.1"/>
    </source>
</evidence>
<feature type="coiled-coil region" evidence="1">
    <location>
        <begin position="13"/>
        <end position="54"/>
    </location>
</feature>
<dbReference type="AlphaFoldDB" id="A0A2Z5FTY3"/>
<evidence type="ECO:0000313" key="3">
    <source>
        <dbReference type="Proteomes" id="UP000253606"/>
    </source>
</evidence>
<dbReference type="EMBL" id="CP030840">
    <property type="protein sequence ID" value="AXC09895.1"/>
    <property type="molecule type" value="Genomic_DNA"/>
</dbReference>
<dbReference type="KEGG" id="abas:ACPOL_0520"/>
<organism evidence="2 3">
    <name type="scientific">Acidisarcina polymorpha</name>
    <dbReference type="NCBI Taxonomy" id="2211140"/>
    <lineage>
        <taxon>Bacteria</taxon>
        <taxon>Pseudomonadati</taxon>
        <taxon>Acidobacteriota</taxon>
        <taxon>Terriglobia</taxon>
        <taxon>Terriglobales</taxon>
        <taxon>Acidobacteriaceae</taxon>
        <taxon>Acidisarcina</taxon>
    </lineage>
</organism>
<keyword evidence="1" id="KW-0175">Coiled coil</keyword>
<name>A0A2Z5FTY3_9BACT</name>
<dbReference type="OrthoDB" id="7859556at2"/>
<reference evidence="2 3" key="1">
    <citation type="journal article" date="2018" name="Front. Microbiol.">
        <title>Hydrolytic Capabilities as a Key to Environmental Success: Chitinolytic and Cellulolytic Acidobacteria From Acidic Sub-arctic Soils and Boreal Peatlands.</title>
        <authorList>
            <person name="Belova S.E."/>
            <person name="Ravin N.V."/>
            <person name="Pankratov T.A."/>
            <person name="Rakitin A.L."/>
            <person name="Ivanova A.A."/>
            <person name="Beletsky A.V."/>
            <person name="Mardanov A.V."/>
            <person name="Sinninghe Damste J.S."/>
            <person name="Dedysh S.N."/>
        </authorList>
    </citation>
    <scope>NUCLEOTIDE SEQUENCE [LARGE SCALE GENOMIC DNA]</scope>
    <source>
        <strain evidence="2 3">SBC82</strain>
    </source>
</reference>
<keyword evidence="3" id="KW-1185">Reference proteome</keyword>
<evidence type="ECO:0000256" key="1">
    <source>
        <dbReference type="SAM" id="Coils"/>
    </source>
</evidence>